<name>A0ABN0CQK2_9BACE</name>
<accession>A0ABN0CQK2</accession>
<evidence type="ECO:0000313" key="3">
    <source>
        <dbReference type="Proteomes" id="UP000010321"/>
    </source>
</evidence>
<protein>
    <submittedName>
        <fullName evidence="2">Uncharacterized protein</fullName>
    </submittedName>
</protein>
<keyword evidence="1" id="KW-0472">Membrane</keyword>
<keyword evidence="1" id="KW-0812">Transmembrane</keyword>
<sequence length="40" mass="4997">MQIFPYKNPSLKHIYLTFYWYIQEIYTNLLCILTKKAIKR</sequence>
<keyword evidence="3" id="KW-1185">Reference proteome</keyword>
<evidence type="ECO:0000256" key="1">
    <source>
        <dbReference type="SAM" id="Phobius"/>
    </source>
</evidence>
<dbReference type="EMBL" id="AFBM01000009">
    <property type="protein sequence ID" value="EGF53232.1"/>
    <property type="molecule type" value="Genomic_DNA"/>
</dbReference>
<proteinExistence type="predicted"/>
<keyword evidence="1" id="KW-1133">Transmembrane helix</keyword>
<reference evidence="2 3" key="1">
    <citation type="submission" date="2011-02" db="EMBL/GenBank/DDBJ databases">
        <authorList>
            <person name="Weinstock G."/>
            <person name="Sodergren E."/>
            <person name="Clifton S."/>
            <person name="Fulton L."/>
            <person name="Fulton B."/>
            <person name="Courtney L."/>
            <person name="Fronick C."/>
            <person name="Harrison M."/>
            <person name="Strong C."/>
            <person name="Farmer C."/>
            <person name="Delahaunty K."/>
            <person name="Markovic C."/>
            <person name="Hall O."/>
            <person name="Minx P."/>
            <person name="Tomlinson C."/>
            <person name="Mitreva M."/>
            <person name="Hou S."/>
            <person name="Chen J."/>
            <person name="Wollam A."/>
            <person name="Pepin K.H."/>
            <person name="Johnson M."/>
            <person name="Bhonagiri V."/>
            <person name="Zhang X."/>
            <person name="Suruliraj S."/>
            <person name="Warren W."/>
            <person name="Chinwalla A."/>
            <person name="Mardis E.R."/>
            <person name="Wilson R.K."/>
        </authorList>
    </citation>
    <scope>NUCLEOTIDE SEQUENCE [LARGE SCALE GENOMIC DNA]</scope>
    <source>
        <strain evidence="2 3">YIT 12056</strain>
    </source>
</reference>
<organism evidence="2 3">
    <name type="scientific">Bacteroides clarus YIT 12056</name>
    <dbReference type="NCBI Taxonomy" id="762984"/>
    <lineage>
        <taxon>Bacteria</taxon>
        <taxon>Pseudomonadati</taxon>
        <taxon>Bacteroidota</taxon>
        <taxon>Bacteroidia</taxon>
        <taxon>Bacteroidales</taxon>
        <taxon>Bacteroidaceae</taxon>
        <taxon>Bacteroides</taxon>
    </lineage>
</organism>
<feature type="transmembrane region" description="Helical" evidence="1">
    <location>
        <begin position="14"/>
        <end position="33"/>
    </location>
</feature>
<comment type="caution">
    <text evidence="2">The sequence shown here is derived from an EMBL/GenBank/DDBJ whole genome shotgun (WGS) entry which is preliminary data.</text>
</comment>
<gene>
    <name evidence="2" type="ORF">HMPREF9445_01016</name>
</gene>
<dbReference type="Proteomes" id="UP000010321">
    <property type="component" value="Unassembled WGS sequence"/>
</dbReference>
<evidence type="ECO:0000313" key="2">
    <source>
        <dbReference type="EMBL" id="EGF53232.1"/>
    </source>
</evidence>